<feature type="domain" description="Proteasome activator complex subunit 4-like HEAT repeat-like" evidence="13">
    <location>
        <begin position="1366"/>
        <end position="1575"/>
    </location>
</feature>
<evidence type="ECO:0000313" key="15">
    <source>
        <dbReference type="Proteomes" id="UP000027920"/>
    </source>
</evidence>
<keyword evidence="7" id="KW-0234">DNA repair</keyword>
<dbReference type="Pfam" id="PF16547">
    <property type="entry name" value="BLM10_N"/>
    <property type="match status" value="1"/>
</dbReference>
<organism evidence="14 15">
    <name type="scientific">Exophiala aquamarina CBS 119918</name>
    <dbReference type="NCBI Taxonomy" id="1182545"/>
    <lineage>
        <taxon>Eukaryota</taxon>
        <taxon>Fungi</taxon>
        <taxon>Dikarya</taxon>
        <taxon>Ascomycota</taxon>
        <taxon>Pezizomycotina</taxon>
        <taxon>Eurotiomycetes</taxon>
        <taxon>Chaetothyriomycetidae</taxon>
        <taxon>Chaetothyriales</taxon>
        <taxon>Herpotrichiellaceae</taxon>
        <taxon>Exophiala</taxon>
    </lineage>
</organism>
<keyword evidence="8" id="KW-0539">Nucleus</keyword>
<dbReference type="InterPro" id="IPR032372">
    <property type="entry name" value="Blm10_N"/>
</dbReference>
<dbReference type="Pfam" id="PF11919">
    <property type="entry name" value="PSME4_C"/>
    <property type="match status" value="1"/>
</dbReference>
<dbReference type="GO" id="GO:0010499">
    <property type="term" value="P:proteasomal ubiquitin-independent protein catabolic process"/>
    <property type="evidence" value="ECO:0007669"/>
    <property type="project" value="TreeGrafter"/>
</dbReference>
<accession>A0A072PCF8</accession>
<reference evidence="14 15" key="1">
    <citation type="submission" date="2013-03" db="EMBL/GenBank/DDBJ databases">
        <title>The Genome Sequence of Exophiala aquamarina CBS 119918.</title>
        <authorList>
            <consortium name="The Broad Institute Genomics Platform"/>
            <person name="Cuomo C."/>
            <person name="de Hoog S."/>
            <person name="Gorbushina A."/>
            <person name="Walker B."/>
            <person name="Young S.K."/>
            <person name="Zeng Q."/>
            <person name="Gargeya S."/>
            <person name="Fitzgerald M."/>
            <person name="Haas B."/>
            <person name="Abouelleil A."/>
            <person name="Allen A.W."/>
            <person name="Alvarado L."/>
            <person name="Arachchi H.M."/>
            <person name="Berlin A.M."/>
            <person name="Chapman S.B."/>
            <person name="Gainer-Dewar J."/>
            <person name="Goldberg J."/>
            <person name="Griggs A."/>
            <person name="Gujja S."/>
            <person name="Hansen M."/>
            <person name="Howarth C."/>
            <person name="Imamovic A."/>
            <person name="Ireland A."/>
            <person name="Larimer J."/>
            <person name="McCowan C."/>
            <person name="Murphy C."/>
            <person name="Pearson M."/>
            <person name="Poon T.W."/>
            <person name="Priest M."/>
            <person name="Roberts A."/>
            <person name="Saif S."/>
            <person name="Shea T."/>
            <person name="Sisk P."/>
            <person name="Sykes S."/>
            <person name="Wortman J."/>
            <person name="Nusbaum C."/>
            <person name="Birren B."/>
        </authorList>
    </citation>
    <scope>NUCLEOTIDE SEQUENCE [LARGE SCALE GENOMIC DNA]</scope>
    <source>
        <strain evidence="14 15">CBS 119918</strain>
    </source>
</reference>
<keyword evidence="15" id="KW-1185">Reference proteome</keyword>
<dbReference type="InterPro" id="IPR016024">
    <property type="entry name" value="ARM-type_fold"/>
</dbReference>
<dbReference type="STRING" id="1182545.A0A072PCF8"/>
<feature type="domain" description="Proteasome activator Blm10 N-terminal" evidence="12">
    <location>
        <begin position="20"/>
        <end position="93"/>
    </location>
</feature>
<feature type="region of interest" description="Disordered" evidence="9">
    <location>
        <begin position="18"/>
        <end position="50"/>
    </location>
</feature>
<dbReference type="GO" id="GO:0000502">
    <property type="term" value="C:proteasome complex"/>
    <property type="evidence" value="ECO:0007669"/>
    <property type="project" value="UniProtKB-KW"/>
</dbReference>
<dbReference type="Pfam" id="PF16507">
    <property type="entry name" value="HEAT_PSME4_mid"/>
    <property type="match status" value="1"/>
</dbReference>
<dbReference type="SUPFAM" id="SSF48371">
    <property type="entry name" value="ARM repeat"/>
    <property type="match status" value="1"/>
</dbReference>
<dbReference type="GO" id="GO:0006281">
    <property type="term" value="P:DNA repair"/>
    <property type="evidence" value="ECO:0007669"/>
    <property type="project" value="UniProtKB-KW"/>
</dbReference>
<evidence type="ECO:0000259" key="10">
    <source>
        <dbReference type="Pfam" id="PF11919"/>
    </source>
</evidence>
<evidence type="ECO:0000256" key="4">
    <source>
        <dbReference type="ARBA" id="ARBA00022490"/>
    </source>
</evidence>
<dbReference type="InterPro" id="IPR032430">
    <property type="entry name" value="Blm10_mid"/>
</dbReference>
<evidence type="ECO:0000256" key="7">
    <source>
        <dbReference type="ARBA" id="ARBA00023204"/>
    </source>
</evidence>
<keyword evidence="14" id="KW-0647">Proteasome</keyword>
<dbReference type="GO" id="GO:0005829">
    <property type="term" value="C:cytosol"/>
    <property type="evidence" value="ECO:0007669"/>
    <property type="project" value="TreeGrafter"/>
</dbReference>
<keyword evidence="6" id="KW-0227">DNA damage</keyword>
<dbReference type="Pfam" id="PF23096">
    <property type="entry name" value="HEAT_PSME4"/>
    <property type="match status" value="1"/>
</dbReference>
<dbReference type="GO" id="GO:0070628">
    <property type="term" value="F:proteasome binding"/>
    <property type="evidence" value="ECO:0007669"/>
    <property type="project" value="InterPro"/>
</dbReference>
<dbReference type="GO" id="GO:0005634">
    <property type="term" value="C:nucleus"/>
    <property type="evidence" value="ECO:0007669"/>
    <property type="project" value="UniProtKB-SubCell"/>
</dbReference>
<evidence type="ECO:0000256" key="3">
    <source>
        <dbReference type="ARBA" id="ARBA00005739"/>
    </source>
</evidence>
<evidence type="ECO:0000313" key="14">
    <source>
        <dbReference type="EMBL" id="KEF57546.1"/>
    </source>
</evidence>
<feature type="domain" description="Proteasome activator Blm10 middle HEAT repeats region" evidence="11">
    <location>
        <begin position="381"/>
        <end position="907"/>
    </location>
</feature>
<dbReference type="Proteomes" id="UP000027920">
    <property type="component" value="Unassembled WGS sequence"/>
</dbReference>
<comment type="similarity">
    <text evidence="3">Belongs to the BLM10 family.</text>
</comment>
<evidence type="ECO:0000259" key="11">
    <source>
        <dbReference type="Pfam" id="PF16507"/>
    </source>
</evidence>
<dbReference type="GO" id="GO:0016504">
    <property type="term" value="F:peptidase activator activity"/>
    <property type="evidence" value="ECO:0007669"/>
    <property type="project" value="InterPro"/>
</dbReference>
<keyword evidence="5" id="KW-0677">Repeat</keyword>
<name>A0A072PCF8_9EURO</name>
<dbReference type="GeneID" id="25280389"/>
<dbReference type="VEuPathDB" id="FungiDB:A1O9_05463"/>
<comment type="subcellular location">
    <subcellularLocation>
        <location evidence="2">Cytoplasm</location>
    </subcellularLocation>
    <subcellularLocation>
        <location evidence="1">Nucleus</location>
    </subcellularLocation>
</comment>
<dbReference type="Gene3D" id="1.10.287.2210">
    <property type="match status" value="1"/>
</dbReference>
<sequence length="1956" mass="220784">MDNHKQHLEEVVNHNLRNGSEISRATSPGGAASLDQTQISDTTQEVKRNRPRTFPYFTTLPYPVEDDSQRQKNLAEILKHLYIAIQAGDFTPGALHWTRELRSWLGLKFDPTKEQRVQLVQLYYELALAPGIDPGVAERFASMFMLLTKRKHYLRPLKDLTLDWRLLYRELKVFVLPSESGLMQTTNLRRNIKTLIKICSFSQLYFDPEDTPAMLEELLPHFTMSQAEGAFVVVGLLNLLLPTAPPPPNRADLAPQQFLPTYFHLWSLVNRSRTVDVASLDLFSRMARDALPSKHIEFSEFGIFTPEQSTLIVTAILRLLEIPVGQSTSPYSALVDLTAGMGILLDRDSRKHPVSHHIARWFVMSLSPACLGKKDSVLSLLETLIQAVETFFHPSNSGSWTRTLAQLVFYLADFFVMRWNRERNGEMEVPEERRLNAPLRKRFVLCLREVIFMGIYAKSGTAMSYSLSTLQALAFLEPDLILPGALQRIYPSMQGLVEVHRTISSLRSLQILARTMIRTKGYRCHITALLGLALPGIDANDLEKTLYTLSFFANVCYNIPFEDLSKGRDDVQGNILAMEWITGEMERMELEGATVELNYAELDGKQEEMILASSTAGFGEFVSSFLGRVFTLLENLPDAARIRSGSPEENIVNTLPAAFMPLLASLSPELFDMALNKIVDFVANHVIHQSRDAMAFICNCLCKVDPEKALAKFVPVLVAAIRTEIDENGAGSTRNAASDVLPRDRGLVWNISMLSMCVVHVGSAVLKYKQELFEIAVYMQQKCKGMPTVHVSNYVHHLLLNLTVTYTADYSLYEPARKAHGVTADLWGVAEPAATVKPKWHVPNKEELDFAVELFQNQAEGALKHLKSLIEGTSSIKRDGSGKEWSDEVSRNLVLLRLLLAGVSVLFDAKGVNEGLTTTAAGIDADTAISHANGHLPEEGQDVADSDAVLDGTDETSIKPSFQYPSGELLRPGDQNYAPLHQLRQEIGRVLHQVHEFLTREGEDDVSSFAPLYTAYRSWFVDVGIERSAHVLDRVTRLLHADEQPYKVSGIRKDYPRSILVRRANVYHTQRLRHNAAPRPRSELDEQLLTDLAESAVSLYTEVRRNAQSAGESALKVIFGARLFVIPPLLAAFQKAVDRNDFPRIKGGLFALLFGSLAKTVGRHWKYTPTVIKTFINASTADKPSIQKLCGGGLFQVMDYGRPGDRMAIVDRTVVEPLAPEEDVEDQIAKKKSFILSKRASIEKKKAELAEELIELGRVSHWKKATRVATLVMSLGMRFDHIASDNMIDLITRGTIDPHPGLRGLYSQGLVALFTMTDVRAVCSHDYANYIQALQEFPAKVKVTTHPEKESWTDEYLQAFSKPEADVYIDHDYPGWLVWSKSMPGYKANVKNDIEYDELEWKKRTVIGKLLDRNWFSTFFKYLKQEPRDQSADKFRMASAAMLTYAFELIIRDGLAVATFDEIKEETLAVFEDGSDKHQHRATAEILAGLVTSVMDNSIERRTMVWEFAFPIIRKVFSDGLTPENSGYWTTFLHMILQARDPRRAWPLVEWLTNFRLDMGSNAAFKESSKIHLLHQVIMDAGWHFQLEAPITEDFLSHIDHPYKGVREAMAHTLATISRTRYHESYKDVKQLIEAQKSAGSIGKQPYIPTQQFDNTITEVFLRIEQWRQERTPGQQTPSSYTSGSKTILLWLDSMLSSYECTQLLKYFPNLFTEQFLHMMDVKEDPELQSLAYHVFRHLPNIPHRIGEDQKLIDSLIRIGRTSPSWHQRLRVMINMQIIFFRRLFLLSEESKQILFKCVADMLEDTQHEVRAGAATTLSGMIRCSPLELREKMIVQLRDRFTQTLIENPLPKKPKGQLAGIAAGLSSARTSGTNTPTPEAQRLVIVRHAAVLGLGALIQAFPYSSPPPPWMPDVLVTLSSKAANDPATVGNSVKSIISDFKKTRQDTWHIDVKVSR</sequence>
<evidence type="ECO:0000256" key="2">
    <source>
        <dbReference type="ARBA" id="ARBA00004496"/>
    </source>
</evidence>
<evidence type="ECO:0000256" key="8">
    <source>
        <dbReference type="ARBA" id="ARBA00023242"/>
    </source>
</evidence>
<proteinExistence type="inferred from homology"/>
<feature type="compositionally biased region" description="Polar residues" evidence="9">
    <location>
        <begin position="34"/>
        <end position="43"/>
    </location>
</feature>
<evidence type="ECO:0000259" key="12">
    <source>
        <dbReference type="Pfam" id="PF16547"/>
    </source>
</evidence>
<dbReference type="EMBL" id="AMGV01000004">
    <property type="protein sequence ID" value="KEF57546.1"/>
    <property type="molecule type" value="Genomic_DNA"/>
</dbReference>
<dbReference type="OrthoDB" id="17907at2759"/>
<dbReference type="HOGENOM" id="CLU_000772_3_0_1"/>
<feature type="domain" description="Proteasome activator complex subunit 4 C-terminal" evidence="10">
    <location>
        <begin position="1885"/>
        <end position="1953"/>
    </location>
</feature>
<evidence type="ECO:0000256" key="6">
    <source>
        <dbReference type="ARBA" id="ARBA00022763"/>
    </source>
</evidence>
<dbReference type="PANTHER" id="PTHR32170:SF3">
    <property type="entry name" value="PROTEASOME ACTIVATOR COMPLEX SUBUNIT 4"/>
    <property type="match status" value="1"/>
</dbReference>
<gene>
    <name evidence="14" type="ORF">A1O9_05463</name>
</gene>
<dbReference type="InterPro" id="IPR035309">
    <property type="entry name" value="PSME4"/>
</dbReference>
<evidence type="ECO:0000256" key="1">
    <source>
        <dbReference type="ARBA" id="ARBA00004123"/>
    </source>
</evidence>
<dbReference type="PANTHER" id="PTHR32170">
    <property type="entry name" value="PROTEASOME ACTIVATOR COMPLEX SUBUNIT 4"/>
    <property type="match status" value="1"/>
</dbReference>
<keyword evidence="4" id="KW-0963">Cytoplasm</keyword>
<evidence type="ECO:0000256" key="9">
    <source>
        <dbReference type="SAM" id="MobiDB-lite"/>
    </source>
</evidence>
<evidence type="ECO:0000256" key="5">
    <source>
        <dbReference type="ARBA" id="ARBA00022737"/>
    </source>
</evidence>
<dbReference type="InterPro" id="IPR055455">
    <property type="entry name" value="HEAT_PSME4"/>
</dbReference>
<dbReference type="InterPro" id="IPR021843">
    <property type="entry name" value="PSME4_C"/>
</dbReference>
<comment type="caution">
    <text evidence="14">The sequence shown here is derived from an EMBL/GenBank/DDBJ whole genome shotgun (WGS) entry which is preliminary data.</text>
</comment>
<evidence type="ECO:0000259" key="13">
    <source>
        <dbReference type="Pfam" id="PF23096"/>
    </source>
</evidence>
<dbReference type="RefSeq" id="XP_013260136.1">
    <property type="nucleotide sequence ID" value="XM_013404682.1"/>
</dbReference>
<protein>
    <submittedName>
        <fullName evidence="14">Proteasome activator subunit 4</fullName>
    </submittedName>
</protein>